<keyword evidence="1" id="KW-0813">Transport</keyword>
<feature type="transmembrane region" description="Helical" evidence="7">
    <location>
        <begin position="122"/>
        <end position="139"/>
    </location>
</feature>
<dbReference type="PROSITE" id="PS51379">
    <property type="entry name" value="4FE4S_FER_2"/>
    <property type="match status" value="1"/>
</dbReference>
<dbReference type="Pfam" id="PF13746">
    <property type="entry name" value="Fer4_18"/>
    <property type="match status" value="1"/>
</dbReference>
<sequence length="407" mass="44215">MSEVPLKSRRIAPWRKGVQWLATLIILGLPFIRPGGESLLRLDAGTRTLLFFGAKLRIEEFYLFLVVVLILVFAFLFVTMLFGRVWCGWLCPQTTLGDLADWIERRTKKLPTPLRAPLRQSCFLALSALVGANLVWYFIAPPEFFARLAAGQLGAVAGISLTVTALVVYLDLAFVRRRFCKSVCPYGRIQLMAMERGTLTLEFDPALKGVCLRCGACVRACPTGIDIREGLQIECINCGRCLDACRDVFAPRGRGGLIHYTFGPAGAEGSRPVNRKALLLGGVLLLLVGLLVFGVTTRQEATLKVQRSATGEVKRLPDGSLVNFYSAFVENRGAAARSYSLEAAALPGYRVELVGPVRGIALAANENKKIGFALKLNAAPPPGTQVQLRLVSEGKTVAASPLPVAVQ</sequence>
<feature type="domain" description="4Fe-4S ferredoxin-type" evidence="8">
    <location>
        <begin position="199"/>
        <end position="230"/>
    </location>
</feature>
<accession>A0ABS0YRU6</accession>
<keyword evidence="6" id="KW-0411">Iron-sulfur</keyword>
<dbReference type="InterPro" id="IPR017900">
    <property type="entry name" value="4Fe4S_Fe_S_CS"/>
</dbReference>
<evidence type="ECO:0000256" key="2">
    <source>
        <dbReference type="ARBA" id="ARBA00022485"/>
    </source>
</evidence>
<keyword evidence="7" id="KW-1133">Transmembrane helix</keyword>
<dbReference type="PANTHER" id="PTHR30176">
    <property type="entry name" value="FERREDOXIN-TYPE PROTEIN NAPH"/>
    <property type="match status" value="1"/>
</dbReference>
<feature type="transmembrane region" description="Helical" evidence="7">
    <location>
        <begin position="151"/>
        <end position="172"/>
    </location>
</feature>
<evidence type="ECO:0000256" key="6">
    <source>
        <dbReference type="ARBA" id="ARBA00023014"/>
    </source>
</evidence>
<keyword evidence="10" id="KW-1185">Reference proteome</keyword>
<keyword evidence="4" id="KW-0249">Electron transport</keyword>
<dbReference type="InterPro" id="IPR032879">
    <property type="entry name" value="FixG_C"/>
</dbReference>
<dbReference type="Gene3D" id="3.30.70.20">
    <property type="match status" value="1"/>
</dbReference>
<dbReference type="Gene3D" id="2.60.40.10">
    <property type="entry name" value="Immunoglobulins"/>
    <property type="match status" value="1"/>
</dbReference>
<dbReference type="SUPFAM" id="SSF54862">
    <property type="entry name" value="4Fe-4S ferredoxins"/>
    <property type="match status" value="1"/>
</dbReference>
<evidence type="ECO:0000259" key="8">
    <source>
        <dbReference type="PROSITE" id="PS51379"/>
    </source>
</evidence>
<feature type="transmembrane region" description="Helical" evidence="7">
    <location>
        <begin position="61"/>
        <end position="82"/>
    </location>
</feature>
<dbReference type="EMBL" id="JAEMHK010000007">
    <property type="protein sequence ID" value="MBJ6800635.1"/>
    <property type="molecule type" value="Genomic_DNA"/>
</dbReference>
<name>A0ABS0YRU6_9BACT</name>
<feature type="transmembrane region" description="Helical" evidence="7">
    <location>
        <begin position="277"/>
        <end position="296"/>
    </location>
</feature>
<comment type="caution">
    <text evidence="9">The sequence shown here is derived from an EMBL/GenBank/DDBJ whole genome shotgun (WGS) entry which is preliminary data.</text>
</comment>
<dbReference type="Pfam" id="PF12801">
    <property type="entry name" value="Fer4_5"/>
    <property type="match status" value="2"/>
</dbReference>
<proteinExistence type="predicted"/>
<dbReference type="RefSeq" id="WP_199395139.1">
    <property type="nucleotide sequence ID" value="NZ_JAEMHK010000007.1"/>
</dbReference>
<evidence type="ECO:0000256" key="5">
    <source>
        <dbReference type="ARBA" id="ARBA00023004"/>
    </source>
</evidence>
<evidence type="ECO:0000256" key="1">
    <source>
        <dbReference type="ARBA" id="ARBA00022448"/>
    </source>
</evidence>
<dbReference type="InterPro" id="IPR013783">
    <property type="entry name" value="Ig-like_fold"/>
</dbReference>
<dbReference type="Proteomes" id="UP000641025">
    <property type="component" value="Unassembled WGS sequence"/>
</dbReference>
<protein>
    <submittedName>
        <fullName evidence="9">4Fe-4S binding protein</fullName>
    </submittedName>
</protein>
<feature type="transmembrane region" description="Helical" evidence="7">
    <location>
        <begin position="12"/>
        <end position="32"/>
    </location>
</feature>
<gene>
    <name evidence="9" type="ORF">JFN90_10860</name>
</gene>
<evidence type="ECO:0000256" key="4">
    <source>
        <dbReference type="ARBA" id="ARBA00022982"/>
    </source>
</evidence>
<keyword evidence="7" id="KW-0812">Transmembrane</keyword>
<reference evidence="9 10" key="1">
    <citation type="submission" date="2020-12" db="EMBL/GenBank/DDBJ databases">
        <title>Geomonas sp. Red259, isolated from paddy soil.</title>
        <authorList>
            <person name="Xu Z."/>
            <person name="Zhang Z."/>
            <person name="Masuda Y."/>
            <person name="Itoh H."/>
            <person name="Senoo K."/>
        </authorList>
    </citation>
    <scope>NUCLEOTIDE SEQUENCE [LARGE SCALE GENOMIC DNA]</scope>
    <source>
        <strain evidence="9 10">Red259</strain>
    </source>
</reference>
<dbReference type="PROSITE" id="PS00198">
    <property type="entry name" value="4FE4S_FER_1"/>
    <property type="match status" value="1"/>
</dbReference>
<dbReference type="PANTHER" id="PTHR30176:SF3">
    <property type="entry name" value="FERREDOXIN-TYPE PROTEIN NAPH"/>
    <property type="match status" value="1"/>
</dbReference>
<dbReference type="InterPro" id="IPR051684">
    <property type="entry name" value="Electron_Trans/Redox"/>
</dbReference>
<evidence type="ECO:0000313" key="10">
    <source>
        <dbReference type="Proteomes" id="UP000641025"/>
    </source>
</evidence>
<organism evidence="9 10">
    <name type="scientific">Geomonas propionica</name>
    <dbReference type="NCBI Taxonomy" id="2798582"/>
    <lineage>
        <taxon>Bacteria</taxon>
        <taxon>Pseudomonadati</taxon>
        <taxon>Thermodesulfobacteriota</taxon>
        <taxon>Desulfuromonadia</taxon>
        <taxon>Geobacterales</taxon>
        <taxon>Geobacteraceae</taxon>
        <taxon>Geomonas</taxon>
    </lineage>
</organism>
<evidence type="ECO:0000256" key="3">
    <source>
        <dbReference type="ARBA" id="ARBA00022723"/>
    </source>
</evidence>
<dbReference type="Pfam" id="PF11614">
    <property type="entry name" value="FixG_C"/>
    <property type="match status" value="1"/>
</dbReference>
<evidence type="ECO:0000256" key="7">
    <source>
        <dbReference type="SAM" id="Phobius"/>
    </source>
</evidence>
<evidence type="ECO:0000313" key="9">
    <source>
        <dbReference type="EMBL" id="MBJ6800635.1"/>
    </source>
</evidence>
<keyword evidence="2" id="KW-0004">4Fe-4S</keyword>
<keyword evidence="3" id="KW-0479">Metal-binding</keyword>
<dbReference type="InterPro" id="IPR017896">
    <property type="entry name" value="4Fe4S_Fe-S-bd"/>
</dbReference>
<keyword evidence="5" id="KW-0408">Iron</keyword>
<keyword evidence="7" id="KW-0472">Membrane</keyword>